<dbReference type="AlphaFoldDB" id="A0A3S2VWM7"/>
<reference evidence="2 3" key="1">
    <citation type="submission" date="2019-01" db="EMBL/GenBank/DDBJ databases">
        <authorList>
            <person name="Chen W.-M."/>
        </authorList>
    </citation>
    <scope>NUCLEOTIDE SEQUENCE [LARGE SCALE GENOMIC DNA]</scope>
    <source>
        <strain evidence="2 3">ICH-3</strain>
    </source>
</reference>
<dbReference type="SUPFAM" id="SSF53850">
    <property type="entry name" value="Periplasmic binding protein-like II"/>
    <property type="match status" value="1"/>
</dbReference>
<comment type="caution">
    <text evidence="2">The sequence shown here is derived from an EMBL/GenBank/DDBJ whole genome shotgun (WGS) entry which is preliminary data.</text>
</comment>
<keyword evidence="3" id="KW-1185">Reference proteome</keyword>
<dbReference type="PANTHER" id="PTHR42928">
    <property type="entry name" value="TRICARBOXYLATE-BINDING PROTEIN"/>
    <property type="match status" value="1"/>
</dbReference>
<proteinExistence type="inferred from homology"/>
<comment type="similarity">
    <text evidence="1">Belongs to the UPF0065 (bug) family.</text>
</comment>
<evidence type="ECO:0000256" key="1">
    <source>
        <dbReference type="ARBA" id="ARBA00006987"/>
    </source>
</evidence>
<evidence type="ECO:0000313" key="2">
    <source>
        <dbReference type="EMBL" id="RVT51009.1"/>
    </source>
</evidence>
<dbReference type="Proteomes" id="UP000288178">
    <property type="component" value="Unassembled WGS sequence"/>
</dbReference>
<dbReference type="CDD" id="cd13578">
    <property type="entry name" value="PBP2_Bug27"/>
    <property type="match status" value="1"/>
</dbReference>
<dbReference type="InterPro" id="IPR005064">
    <property type="entry name" value="BUG"/>
</dbReference>
<dbReference type="EMBL" id="SACT01000004">
    <property type="protein sequence ID" value="RVT51009.1"/>
    <property type="molecule type" value="Genomic_DNA"/>
</dbReference>
<dbReference type="PANTHER" id="PTHR42928:SF5">
    <property type="entry name" value="BLR1237 PROTEIN"/>
    <property type="match status" value="1"/>
</dbReference>
<name>A0A3S2VWM7_9BURK</name>
<dbReference type="Pfam" id="PF03401">
    <property type="entry name" value="TctC"/>
    <property type="match status" value="1"/>
</dbReference>
<dbReference type="Gene3D" id="3.40.190.10">
    <property type="entry name" value="Periplasmic binding protein-like II"/>
    <property type="match status" value="1"/>
</dbReference>
<dbReference type="InterPro" id="IPR042100">
    <property type="entry name" value="Bug_dom1"/>
</dbReference>
<sequence>MINPTLNSAASASNDGIWLPTSHRPLAMRWRMTSATCRYSGLDPALSMAWVRAGGRPFGRRTTRLSHRTEGKPACMTRSNLSNLRQIDTQPPADPARRHLQETRMTTNRRTVLQAACSAVALGSWGLAGPAHAQAWPGNQIVKLVVPFPPAGVVDIIGRMLADGLQAALPGTVVVENRVGAGGTVGAQHVAGAASDGLTLLMGGAATHAFAPSIFSQLRYDPVKDFVAVSQVSSGPLVLVVNASSPIQTFDDFKRVATEGGNTLNYASNGVGTYPHLAVELLKQQTGLKTTHVPYKGGGQATVALLSGEVNYSLNHIPVVLSQIKAGKLRALATTGGARSPLFPDLPTLNERGIDVVAEPWFGVFAPAGTPKALVDKLADAVARAMGSAAIHEKLASLGDQVTVAGPSEFAAFQAAELGKWSRVIQAAGITAR</sequence>
<protein>
    <submittedName>
        <fullName evidence="2">Tripartite tricarboxylate transporter substrate binding protein</fullName>
    </submittedName>
</protein>
<accession>A0A3S2VWM7</accession>
<evidence type="ECO:0000313" key="3">
    <source>
        <dbReference type="Proteomes" id="UP000288178"/>
    </source>
</evidence>
<organism evidence="2 3">
    <name type="scientific">Rubrivivax albus</name>
    <dbReference type="NCBI Taxonomy" id="2499835"/>
    <lineage>
        <taxon>Bacteria</taxon>
        <taxon>Pseudomonadati</taxon>
        <taxon>Pseudomonadota</taxon>
        <taxon>Betaproteobacteria</taxon>
        <taxon>Burkholderiales</taxon>
        <taxon>Sphaerotilaceae</taxon>
        <taxon>Rubrivivax</taxon>
    </lineage>
</organism>
<dbReference type="Gene3D" id="3.40.190.150">
    <property type="entry name" value="Bordetella uptake gene, domain 1"/>
    <property type="match status" value="1"/>
</dbReference>
<gene>
    <name evidence="2" type="ORF">ENE75_14545</name>
</gene>